<dbReference type="Proteomes" id="UP000294546">
    <property type="component" value="Unassembled WGS sequence"/>
</dbReference>
<evidence type="ECO:0000313" key="2">
    <source>
        <dbReference type="Proteomes" id="UP000294546"/>
    </source>
</evidence>
<keyword evidence="2" id="KW-1185">Reference proteome</keyword>
<gene>
    <name evidence="1" type="ORF">CLV83_2628</name>
</gene>
<dbReference type="AlphaFoldDB" id="A0A4R1GFR2"/>
<protein>
    <submittedName>
        <fullName evidence="1">Uncharacterized protein</fullName>
    </submittedName>
</protein>
<proteinExistence type="predicted"/>
<reference evidence="1 2" key="1">
    <citation type="submission" date="2019-03" db="EMBL/GenBank/DDBJ databases">
        <title>Genomic Encyclopedia of Archaeal and Bacterial Type Strains, Phase II (KMG-II): from individual species to whole genera.</title>
        <authorList>
            <person name="Goeker M."/>
        </authorList>
    </citation>
    <scope>NUCLEOTIDE SEQUENCE [LARGE SCALE GENOMIC DNA]</scope>
    <source>
        <strain evidence="1 2">DSM 27697</strain>
    </source>
</reference>
<evidence type="ECO:0000313" key="1">
    <source>
        <dbReference type="EMBL" id="TCK05700.1"/>
    </source>
</evidence>
<dbReference type="EMBL" id="SMFU01000009">
    <property type="protein sequence ID" value="TCK05700.1"/>
    <property type="molecule type" value="Genomic_DNA"/>
</dbReference>
<organism evidence="1 2">
    <name type="scientific">Marinobacterium mangrovicola</name>
    <dbReference type="NCBI Taxonomy" id="1476959"/>
    <lineage>
        <taxon>Bacteria</taxon>
        <taxon>Pseudomonadati</taxon>
        <taxon>Pseudomonadota</taxon>
        <taxon>Gammaproteobacteria</taxon>
        <taxon>Oceanospirillales</taxon>
        <taxon>Oceanospirillaceae</taxon>
        <taxon>Marinobacterium</taxon>
    </lineage>
</organism>
<dbReference type="OrthoDB" id="6120741at2"/>
<dbReference type="RefSeq" id="WP_132293054.1">
    <property type="nucleotide sequence ID" value="NZ_SMFU01000009.1"/>
</dbReference>
<accession>A0A4R1GFR2</accession>
<name>A0A4R1GFR2_9GAMM</name>
<comment type="caution">
    <text evidence="1">The sequence shown here is derived from an EMBL/GenBank/DDBJ whole genome shotgun (WGS) entry which is preliminary data.</text>
</comment>
<sequence>MPTKMKIWSAEQLKQMNEERFLVEMLDMFRYTPELSESDESVKEIRAHLTRVEDALRARLAVTKEL</sequence>